<reference evidence="1 2" key="1">
    <citation type="journal article" date="2020" name="ISME J.">
        <title>Comparative genomics reveals insights into cyanobacterial evolution and habitat adaptation.</title>
        <authorList>
            <person name="Chen M.Y."/>
            <person name="Teng W.K."/>
            <person name="Zhao L."/>
            <person name="Hu C.X."/>
            <person name="Zhou Y.K."/>
            <person name="Han B.P."/>
            <person name="Song L.R."/>
            <person name="Shu W.S."/>
        </authorList>
    </citation>
    <scope>NUCLEOTIDE SEQUENCE [LARGE SCALE GENOMIC DNA]</scope>
    <source>
        <strain evidence="1 2">FACHB-838</strain>
    </source>
</reference>
<organism evidence="1 2">
    <name type="scientific">Nostoc flagelliforme FACHB-838</name>
    <dbReference type="NCBI Taxonomy" id="2692904"/>
    <lineage>
        <taxon>Bacteria</taxon>
        <taxon>Bacillati</taxon>
        <taxon>Cyanobacteriota</taxon>
        <taxon>Cyanophyceae</taxon>
        <taxon>Nostocales</taxon>
        <taxon>Nostocaceae</taxon>
        <taxon>Nostoc</taxon>
    </lineage>
</organism>
<gene>
    <name evidence="1" type="ORF">H6G97_05285</name>
</gene>
<sequence>MPFSDFTNPYQNPANIPQNYRQHINLLKLFKADGSYVRPAEDPVTMWALQILVEEYGVPLEAMELELNSDFAEGTYQSGRRYQGRVDIVGWRLWNQVKKLAGLRGKVGSIILTDSMLT</sequence>
<comment type="caution">
    <text evidence="1">The sequence shown here is derived from an EMBL/GenBank/DDBJ whole genome shotgun (WGS) entry which is preliminary data.</text>
</comment>
<evidence type="ECO:0000313" key="2">
    <source>
        <dbReference type="Proteomes" id="UP000623440"/>
    </source>
</evidence>
<proteinExistence type="predicted"/>
<keyword evidence="2" id="KW-1185">Reference proteome</keyword>
<dbReference type="RefSeq" id="WP_190939636.1">
    <property type="nucleotide sequence ID" value="NZ_JACJSI010000006.1"/>
</dbReference>
<protein>
    <submittedName>
        <fullName evidence="1">Uncharacterized protein</fullName>
    </submittedName>
</protein>
<name>A0ABR8DHJ8_9NOSO</name>
<dbReference type="Proteomes" id="UP000623440">
    <property type="component" value="Unassembled WGS sequence"/>
</dbReference>
<dbReference type="EMBL" id="JACJSI010000006">
    <property type="protein sequence ID" value="MBD2529012.1"/>
    <property type="molecule type" value="Genomic_DNA"/>
</dbReference>
<evidence type="ECO:0000313" key="1">
    <source>
        <dbReference type="EMBL" id="MBD2529012.1"/>
    </source>
</evidence>
<accession>A0ABR8DHJ8</accession>